<evidence type="ECO:0000313" key="2">
    <source>
        <dbReference type="EMBL" id="MBG6136030.1"/>
    </source>
</evidence>
<name>A0A8J7GDI3_9ACTN</name>
<gene>
    <name evidence="2" type="ORF">IW245_002224</name>
</gene>
<reference evidence="2" key="1">
    <citation type="submission" date="2020-11" db="EMBL/GenBank/DDBJ databases">
        <title>Sequencing the genomes of 1000 actinobacteria strains.</title>
        <authorList>
            <person name="Klenk H.-P."/>
        </authorList>
    </citation>
    <scope>NUCLEOTIDE SEQUENCE</scope>
    <source>
        <strain evidence="2">DSM 45356</strain>
    </source>
</reference>
<evidence type="ECO:0000259" key="1">
    <source>
        <dbReference type="Pfam" id="PF21780"/>
    </source>
</evidence>
<proteinExistence type="predicted"/>
<keyword evidence="3" id="KW-1185">Reference proteome</keyword>
<evidence type="ECO:0000313" key="3">
    <source>
        <dbReference type="Proteomes" id="UP000622552"/>
    </source>
</evidence>
<dbReference type="AlphaFoldDB" id="A0A8J7GDI3"/>
<dbReference type="Pfam" id="PF21780">
    <property type="entry name" value="DUF6875"/>
    <property type="match status" value="1"/>
</dbReference>
<accession>A0A8J7GDI3</accession>
<comment type="caution">
    <text evidence="2">The sequence shown here is derived from an EMBL/GenBank/DDBJ whole genome shotgun (WGS) entry which is preliminary data.</text>
</comment>
<organism evidence="2 3">
    <name type="scientific">Longispora fulva</name>
    <dbReference type="NCBI Taxonomy" id="619741"/>
    <lineage>
        <taxon>Bacteria</taxon>
        <taxon>Bacillati</taxon>
        <taxon>Actinomycetota</taxon>
        <taxon>Actinomycetes</taxon>
        <taxon>Micromonosporales</taxon>
        <taxon>Micromonosporaceae</taxon>
        <taxon>Longispora</taxon>
    </lineage>
</organism>
<dbReference type="Proteomes" id="UP000622552">
    <property type="component" value="Unassembled WGS sequence"/>
</dbReference>
<dbReference type="RefSeq" id="WP_197003071.1">
    <property type="nucleotide sequence ID" value="NZ_BONS01000001.1"/>
</dbReference>
<dbReference type="InterPro" id="IPR049240">
    <property type="entry name" value="DUF6875"/>
</dbReference>
<protein>
    <recommendedName>
        <fullName evidence="1">DUF6875 domain-containing protein</fullName>
    </recommendedName>
</protein>
<dbReference type="EMBL" id="JADOUF010000001">
    <property type="protein sequence ID" value="MBG6136030.1"/>
    <property type="molecule type" value="Genomic_DNA"/>
</dbReference>
<sequence>MRELHPTTTDPASIHPGLPGYLAAMTGHCPFLTPSLNQQLTTWSAWQADPEDAPDLFALLVEHTEHFRRRRAKDGLLVCANIAVMGPSSIQEARAVLDWPAWITRNIYAEVSVMIGKFWIGEVENDKVGRAIMPPPVSYFSIRHSYPAKDARFLHRFTDVSTALAAAPAHDDGRDVLRRHLAGDTPGGAFTRLCAAFPAPMAV</sequence>
<feature type="domain" description="DUF6875" evidence="1">
    <location>
        <begin position="29"/>
        <end position="162"/>
    </location>
</feature>